<feature type="chain" id="PRO_5019445242" evidence="1">
    <location>
        <begin position="46"/>
        <end position="176"/>
    </location>
</feature>
<comment type="caution">
    <text evidence="2">The sequence shown here is derived from an EMBL/GenBank/DDBJ whole genome shotgun (WGS) entry which is preliminary data.</text>
</comment>
<dbReference type="EMBL" id="SBIP01000001">
    <property type="protein sequence ID" value="RWX81617.1"/>
    <property type="molecule type" value="Genomic_DNA"/>
</dbReference>
<reference evidence="2 3" key="1">
    <citation type="submission" date="2019-01" db="EMBL/GenBank/DDBJ databases">
        <title>The draft genome of Rhizobium sp. 24NR.</title>
        <authorList>
            <person name="Liu L."/>
            <person name="Liang L."/>
            <person name="Shi S."/>
            <person name="Xu L."/>
            <person name="Wang X."/>
            <person name="Li L."/>
            <person name="Zhang X."/>
        </authorList>
    </citation>
    <scope>NUCLEOTIDE SEQUENCE [LARGE SCALE GENOMIC DNA]</scope>
    <source>
        <strain evidence="2 3">24NR</strain>
    </source>
</reference>
<protein>
    <submittedName>
        <fullName evidence="2">Sorbitol dehydrogenase</fullName>
    </submittedName>
</protein>
<sequence>MSIDTRNSGSAMSHSFHRRDLLRATVAVGGLAALAGLATSLSAAAANDDAQSFTQLSEFLTGYKLDPVLGARYLAAFAKRSKTLHADIAVLQQIIRQSGVSNMDAFLALKPTDPNVMKTATLIVSGWYLGVVGEPADAELITYEEALMYRPTKGILPVPTYGPGPNAWGPKPDSKI</sequence>
<dbReference type="AlphaFoldDB" id="A0A444LMN3"/>
<dbReference type="PROSITE" id="PS51318">
    <property type="entry name" value="TAT"/>
    <property type="match status" value="1"/>
</dbReference>
<organism evidence="2 3">
    <name type="scientific">Neorhizobium lilium</name>
    <dbReference type="NCBI Taxonomy" id="2503024"/>
    <lineage>
        <taxon>Bacteria</taxon>
        <taxon>Pseudomonadati</taxon>
        <taxon>Pseudomonadota</taxon>
        <taxon>Alphaproteobacteria</taxon>
        <taxon>Hyphomicrobiales</taxon>
        <taxon>Rhizobiaceae</taxon>
        <taxon>Rhizobium/Agrobacterium group</taxon>
        <taxon>Neorhizobium</taxon>
    </lineage>
</organism>
<name>A0A444LMN3_9HYPH</name>
<dbReference type="Pfam" id="PF12318">
    <property type="entry name" value="FAD-SLDH"/>
    <property type="match status" value="1"/>
</dbReference>
<keyword evidence="1" id="KW-0732">Signal</keyword>
<accession>A0A444LMN3</accession>
<dbReference type="InterPro" id="IPR006311">
    <property type="entry name" value="TAT_signal"/>
</dbReference>
<evidence type="ECO:0000313" key="2">
    <source>
        <dbReference type="EMBL" id="RWX81617.1"/>
    </source>
</evidence>
<dbReference type="InterPro" id="IPR024651">
    <property type="entry name" value="FAD-SLDH_ssu"/>
</dbReference>
<dbReference type="RefSeq" id="WP_128441628.1">
    <property type="nucleotide sequence ID" value="NZ_SBIP01000001.1"/>
</dbReference>
<dbReference type="Proteomes" id="UP000287687">
    <property type="component" value="Unassembled WGS sequence"/>
</dbReference>
<gene>
    <name evidence="2" type="ORF">EPK99_04930</name>
</gene>
<evidence type="ECO:0000256" key="1">
    <source>
        <dbReference type="SAM" id="SignalP"/>
    </source>
</evidence>
<dbReference type="OrthoDB" id="6162173at2"/>
<feature type="signal peptide" evidence="1">
    <location>
        <begin position="1"/>
        <end position="45"/>
    </location>
</feature>
<evidence type="ECO:0000313" key="3">
    <source>
        <dbReference type="Proteomes" id="UP000287687"/>
    </source>
</evidence>
<keyword evidence="3" id="KW-1185">Reference proteome</keyword>
<proteinExistence type="predicted"/>